<dbReference type="InterPro" id="IPR013087">
    <property type="entry name" value="Znf_C2H2_type"/>
</dbReference>
<feature type="region of interest" description="Disordered" evidence="2">
    <location>
        <begin position="79"/>
        <end position="137"/>
    </location>
</feature>
<feature type="region of interest" description="Disordered" evidence="2">
    <location>
        <begin position="158"/>
        <end position="203"/>
    </location>
</feature>
<dbReference type="Proteomes" id="UP000708208">
    <property type="component" value="Unassembled WGS sequence"/>
</dbReference>
<keyword evidence="1" id="KW-0479">Metal-binding</keyword>
<feature type="region of interest" description="Disordered" evidence="2">
    <location>
        <begin position="438"/>
        <end position="493"/>
    </location>
</feature>
<dbReference type="PANTHER" id="PTHR12451">
    <property type="entry name" value="TRANSCRIPTION FACTOR CASTOR PROTEIN MING -RELATED"/>
    <property type="match status" value="1"/>
</dbReference>
<dbReference type="SMART" id="SM00355">
    <property type="entry name" value="ZnF_C2H2"/>
    <property type="match status" value="4"/>
</dbReference>
<feature type="region of interest" description="Disordered" evidence="2">
    <location>
        <begin position="385"/>
        <end position="419"/>
    </location>
</feature>
<keyword evidence="5" id="KW-1185">Reference proteome</keyword>
<dbReference type="GO" id="GO:0008270">
    <property type="term" value="F:zinc ion binding"/>
    <property type="evidence" value="ECO:0007669"/>
    <property type="project" value="UniProtKB-KW"/>
</dbReference>
<dbReference type="PROSITE" id="PS50157">
    <property type="entry name" value="ZINC_FINGER_C2H2_2"/>
    <property type="match status" value="1"/>
</dbReference>
<evidence type="ECO:0000313" key="4">
    <source>
        <dbReference type="EMBL" id="CAG7823066.1"/>
    </source>
</evidence>
<accession>A0A8J2KWY5</accession>
<protein>
    <recommendedName>
        <fullName evidence="3">C2H2-type domain-containing protein</fullName>
    </recommendedName>
</protein>
<feature type="compositionally biased region" description="Polar residues" evidence="2">
    <location>
        <begin position="79"/>
        <end position="96"/>
    </location>
</feature>
<dbReference type="GO" id="GO:0045664">
    <property type="term" value="P:regulation of neuron differentiation"/>
    <property type="evidence" value="ECO:0007669"/>
    <property type="project" value="TreeGrafter"/>
</dbReference>
<dbReference type="GO" id="GO:0045944">
    <property type="term" value="P:positive regulation of transcription by RNA polymerase II"/>
    <property type="evidence" value="ECO:0007669"/>
    <property type="project" value="TreeGrafter"/>
</dbReference>
<dbReference type="GO" id="GO:0005634">
    <property type="term" value="C:nucleus"/>
    <property type="evidence" value="ECO:0007669"/>
    <property type="project" value="TreeGrafter"/>
</dbReference>
<reference evidence="4" key="1">
    <citation type="submission" date="2021-06" db="EMBL/GenBank/DDBJ databases">
        <authorList>
            <person name="Hodson N. C."/>
            <person name="Mongue J. A."/>
            <person name="Jaron S. K."/>
        </authorList>
    </citation>
    <scope>NUCLEOTIDE SEQUENCE</scope>
</reference>
<proteinExistence type="predicted"/>
<dbReference type="InterPro" id="IPR040373">
    <property type="entry name" value="CASZ1"/>
</dbReference>
<name>A0A8J2KWY5_9HEXA</name>
<feature type="compositionally biased region" description="Low complexity" evidence="2">
    <location>
        <begin position="451"/>
        <end position="464"/>
    </location>
</feature>
<keyword evidence="1" id="KW-0862">Zinc</keyword>
<keyword evidence="1" id="KW-0863">Zinc-finger</keyword>
<feature type="compositionally biased region" description="Low complexity" evidence="2">
    <location>
        <begin position="399"/>
        <end position="419"/>
    </location>
</feature>
<dbReference type="PROSITE" id="PS00028">
    <property type="entry name" value="ZINC_FINGER_C2H2_1"/>
    <property type="match status" value="2"/>
</dbReference>
<sequence length="750" mass="84150">MLVLKLGDSSDPNANLLMQKPASKRRRKEKNMYKECIEPCSITDINIVWPTWVSSPEHFSVLKVMSTIAGMFYIRSGTPGQDTPPSGCSVAESENNLSEDDNTSCSASEMGCDLTVAPSKESSLSSRKNKRKNFMPRNIMEYAGSDEEEDNNAAVQRNRLNHHHRRNNNNIRMVDADEEENDNTENDNDMDIDCGDQEDGDLEDDVDRPLDLSEVQNDSKFLWRKPESLINPLLSINHNNNSISNSNNNSQSSLHSPHLGNSFVFAPMAMDLRLSNSRHNSSHAEELFEDRSNDLMISSTSSSNASNHHGMPAAGGGTALTDFAESTMKELLGLYGIAENLRQAGKPSPEIPGIQRNLESPGQPTKMMLPENMARFLAAMQESVTAAQSGSVHPGGIGSNQNCNNNNNNGSNSGSPSSLNLNVNPLSFASINNLVQQHQVSSGSANKSQMNSNNINNNNNNNSIFPGHGHSSLSKQAIKPKATGKSPSSRGLTSFPVIREGLLGKGSGPVDYTRYVRRYANSSECGYQQCRELNYREHFHCLDCGEGTRVFVKKEEMIRHFKWHKKRDESLQHGFMRYSPMDDCSDRFRNCTHNRKQTHYHCLQDGCEKVYISTSDVQMHANYHRKDSAIIQEGFQRFRAAEDCGADHCSFRHQRTTHFHCRRTSCSYTFKNKADMEKHKSYHIKDEQLNRDGFKKFMKHEACHYSNCRFSRVCNHIHCIREGCNYVLHSSGQLYSHKVSSCLRAVEPAG</sequence>
<evidence type="ECO:0000259" key="3">
    <source>
        <dbReference type="PROSITE" id="PS50157"/>
    </source>
</evidence>
<feature type="domain" description="C2H2-type" evidence="3">
    <location>
        <begin position="659"/>
        <end position="688"/>
    </location>
</feature>
<feature type="compositionally biased region" description="Acidic residues" evidence="2">
    <location>
        <begin position="176"/>
        <end position="203"/>
    </location>
</feature>
<evidence type="ECO:0000256" key="2">
    <source>
        <dbReference type="SAM" id="MobiDB-lite"/>
    </source>
</evidence>
<evidence type="ECO:0000256" key="1">
    <source>
        <dbReference type="PROSITE-ProRule" id="PRU00042"/>
    </source>
</evidence>
<comment type="caution">
    <text evidence="4">The sequence shown here is derived from an EMBL/GenBank/DDBJ whole genome shotgun (WGS) entry which is preliminary data.</text>
</comment>
<gene>
    <name evidence="4" type="ORF">AFUS01_LOCUS33303</name>
</gene>
<evidence type="ECO:0000313" key="5">
    <source>
        <dbReference type="Proteomes" id="UP000708208"/>
    </source>
</evidence>
<dbReference type="AlphaFoldDB" id="A0A8J2KWY5"/>
<dbReference type="EMBL" id="CAJVCH010528300">
    <property type="protein sequence ID" value="CAG7823066.1"/>
    <property type="molecule type" value="Genomic_DNA"/>
</dbReference>
<dbReference type="OrthoDB" id="10063916at2759"/>
<dbReference type="GO" id="GO:0000977">
    <property type="term" value="F:RNA polymerase II transcription regulatory region sequence-specific DNA binding"/>
    <property type="evidence" value="ECO:0007669"/>
    <property type="project" value="TreeGrafter"/>
</dbReference>
<dbReference type="PANTHER" id="PTHR12451:SF0">
    <property type="entry name" value="ZINC FINGER PROTEIN CASTOR HOMOLOG 1"/>
    <property type="match status" value="1"/>
</dbReference>
<organism evidence="4 5">
    <name type="scientific">Allacma fusca</name>
    <dbReference type="NCBI Taxonomy" id="39272"/>
    <lineage>
        <taxon>Eukaryota</taxon>
        <taxon>Metazoa</taxon>
        <taxon>Ecdysozoa</taxon>
        <taxon>Arthropoda</taxon>
        <taxon>Hexapoda</taxon>
        <taxon>Collembola</taxon>
        <taxon>Symphypleona</taxon>
        <taxon>Sminthuridae</taxon>
        <taxon>Allacma</taxon>
    </lineage>
</organism>
<dbReference type="GO" id="GO:0000981">
    <property type="term" value="F:DNA-binding transcription factor activity, RNA polymerase II-specific"/>
    <property type="evidence" value="ECO:0007669"/>
    <property type="project" value="TreeGrafter"/>
</dbReference>
<feature type="compositionally biased region" description="Polar residues" evidence="2">
    <location>
        <begin position="438"/>
        <end position="450"/>
    </location>
</feature>